<dbReference type="Pfam" id="PF00501">
    <property type="entry name" value="AMP-binding"/>
    <property type="match status" value="1"/>
</dbReference>
<dbReference type="EMBL" id="JTHE03000109">
    <property type="protein sequence ID" value="MCM1984978.1"/>
    <property type="molecule type" value="Genomic_DNA"/>
</dbReference>
<dbReference type="SUPFAM" id="SSF56801">
    <property type="entry name" value="Acetyl-CoA synthetase-like"/>
    <property type="match status" value="1"/>
</dbReference>
<dbReference type="GO" id="GO:0008610">
    <property type="term" value="P:lipid biosynthetic process"/>
    <property type="evidence" value="ECO:0007669"/>
    <property type="project" value="UniProtKB-ARBA"/>
</dbReference>
<dbReference type="Proteomes" id="UP000031561">
    <property type="component" value="Unassembled WGS sequence"/>
</dbReference>
<dbReference type="Pfam" id="PF23024">
    <property type="entry name" value="AMP-dom_DIP2-like"/>
    <property type="match status" value="1"/>
</dbReference>
<dbReference type="GO" id="GO:0006631">
    <property type="term" value="P:fatty acid metabolic process"/>
    <property type="evidence" value="ECO:0007669"/>
    <property type="project" value="UniProtKB-KW"/>
</dbReference>
<dbReference type="GO" id="GO:0071766">
    <property type="term" value="P:Actinobacterium-type cell wall biogenesis"/>
    <property type="evidence" value="ECO:0007669"/>
    <property type="project" value="UniProtKB-ARBA"/>
</dbReference>
<comment type="similarity">
    <text evidence="1">Belongs to the ATP-dependent AMP-binding enzyme family.</text>
</comment>
<sequence length="606" mass="67950">MSQFLPSTVKTLVDLLLYRTQQQKTQIAYQFLIDGEAETEGLTYQDLYRYACAIAVKLQSQYTPGNRILLLYQPGLDYIAAFLGCLYAGMIAVPAYPPRLNRSLHRLQSILADCDAAAILTTQQIRLSLETSIQKIHEFTNLHWITTDSDTLHDWDSWHPPPIRAETLAFLQYTSGSTSVPKGVMISHRNLLHNLQSLHQCFEISDQSSGVIWLPPFHDMGLIGGILQPLYSGFPVTLMSPLMFIQRPFRWLNAISTHRATISGGPNFAYDLCVKKITSEQKENLDLSCWELAFNGAEPINPHTLEQFSAAFAPCGFQAHAFYPCYGMAETTLIATGGKKQHPPIFKTIQSRALGQNVALPLEHDGQESRTLVGCGQSLPDQRIIIVNPETRLSCAEHEVGEIWVQGPSVAAGYWNRDSLSSFHGYLADNGFKRPAQKQQKIPTDTTANVRITAEKDEMGPFLRTGDLGFLSQGELFCTGRMKDVIVIHGANHYPQDIEWTIEDECYACLRAGCIAVFAVLHNNQEQVVVLAEVERSYLNPDKHSEQFDKIIRALRQKIWQHHQLSVHQFVLIRTGTLPKTSSGKIQRHQCQESYLAGTLACIHTG</sequence>
<organism evidence="7 8">
    <name type="scientific">Lyngbya confervoides BDU141951</name>
    <dbReference type="NCBI Taxonomy" id="1574623"/>
    <lineage>
        <taxon>Bacteria</taxon>
        <taxon>Bacillati</taxon>
        <taxon>Cyanobacteriota</taxon>
        <taxon>Cyanophyceae</taxon>
        <taxon>Oscillatoriophycideae</taxon>
        <taxon>Oscillatoriales</taxon>
        <taxon>Microcoleaceae</taxon>
        <taxon>Lyngbya</taxon>
    </lineage>
</organism>
<keyword evidence="2 7" id="KW-0436">Ligase</keyword>
<feature type="domain" description="AMP-binding enzyme C-terminal" evidence="6">
    <location>
        <begin position="484"/>
        <end position="604"/>
    </location>
</feature>
<dbReference type="InterPro" id="IPR040097">
    <property type="entry name" value="FAAL/FAAC"/>
</dbReference>
<dbReference type="InterPro" id="IPR025110">
    <property type="entry name" value="AMP-bd_C"/>
</dbReference>
<comment type="caution">
    <text evidence="7">The sequence shown here is derived from an EMBL/GenBank/DDBJ whole genome shotgun (WGS) entry which is preliminary data.</text>
</comment>
<keyword evidence="8" id="KW-1185">Reference proteome</keyword>
<protein>
    <submittedName>
        <fullName evidence="7">Fatty acyl-AMP ligase</fullName>
    </submittedName>
</protein>
<dbReference type="InterPro" id="IPR020845">
    <property type="entry name" value="AMP-binding_CS"/>
</dbReference>
<dbReference type="PROSITE" id="PS00455">
    <property type="entry name" value="AMP_BINDING"/>
    <property type="match status" value="1"/>
</dbReference>
<gene>
    <name evidence="7" type="ORF">QQ91_0019340</name>
</gene>
<dbReference type="InterPro" id="IPR042099">
    <property type="entry name" value="ANL_N_sf"/>
</dbReference>
<accession>A0ABD4T8C4</accession>
<dbReference type="CDD" id="cd05931">
    <property type="entry name" value="FAAL"/>
    <property type="match status" value="1"/>
</dbReference>
<feature type="domain" description="AMP-dependent synthetase/ligase" evidence="5">
    <location>
        <begin position="24"/>
        <end position="415"/>
    </location>
</feature>
<proteinExistence type="inferred from homology"/>
<dbReference type="Gene3D" id="3.30.300.30">
    <property type="match status" value="1"/>
</dbReference>
<dbReference type="InterPro" id="IPR000873">
    <property type="entry name" value="AMP-dep_synth/lig_dom"/>
</dbReference>
<evidence type="ECO:0000256" key="4">
    <source>
        <dbReference type="ARBA" id="ARBA00023098"/>
    </source>
</evidence>
<evidence type="ECO:0000256" key="1">
    <source>
        <dbReference type="ARBA" id="ARBA00006432"/>
    </source>
</evidence>
<evidence type="ECO:0000259" key="6">
    <source>
        <dbReference type="Pfam" id="PF23024"/>
    </source>
</evidence>
<dbReference type="FunFam" id="3.40.50.12780:FF:000013">
    <property type="entry name" value="Long-chain-fatty-acid--AMP ligase FadD32"/>
    <property type="match status" value="1"/>
</dbReference>
<evidence type="ECO:0000313" key="7">
    <source>
        <dbReference type="EMBL" id="MCM1984978.1"/>
    </source>
</evidence>
<dbReference type="PANTHER" id="PTHR22754">
    <property type="entry name" value="DISCO-INTERACTING PROTEIN 2 DIP2 -RELATED"/>
    <property type="match status" value="1"/>
</dbReference>
<evidence type="ECO:0000259" key="5">
    <source>
        <dbReference type="Pfam" id="PF00501"/>
    </source>
</evidence>
<dbReference type="RefSeq" id="WP_166277558.1">
    <property type="nucleotide sequence ID" value="NZ_JTHE03000109.1"/>
</dbReference>
<keyword evidence="3" id="KW-0276">Fatty acid metabolism</keyword>
<name>A0ABD4T8C4_9CYAN</name>
<evidence type="ECO:0000313" key="8">
    <source>
        <dbReference type="Proteomes" id="UP000031561"/>
    </source>
</evidence>
<dbReference type="AlphaFoldDB" id="A0ABD4T8C4"/>
<dbReference type="GO" id="GO:0016874">
    <property type="term" value="F:ligase activity"/>
    <property type="evidence" value="ECO:0007669"/>
    <property type="project" value="UniProtKB-KW"/>
</dbReference>
<keyword evidence="4" id="KW-0443">Lipid metabolism</keyword>
<dbReference type="Gene3D" id="3.40.50.12780">
    <property type="entry name" value="N-terminal domain of ligase-like"/>
    <property type="match status" value="1"/>
</dbReference>
<dbReference type="PANTHER" id="PTHR22754:SF32">
    <property type="entry name" value="DISCO-INTERACTING PROTEIN 2"/>
    <property type="match status" value="1"/>
</dbReference>
<reference evidence="7 8" key="1">
    <citation type="journal article" date="2015" name="Genome Announc.">
        <title>Draft Genome Sequence of Filamentous Marine Cyanobacterium Lyngbya confervoides Strain BDU141951.</title>
        <authorList>
            <person name="Chandrababunaidu M.M."/>
            <person name="Sen D."/>
            <person name="Tripathy S."/>
        </authorList>
    </citation>
    <scope>NUCLEOTIDE SEQUENCE [LARGE SCALE GENOMIC DNA]</scope>
    <source>
        <strain evidence="7 8">BDU141951</strain>
    </source>
</reference>
<evidence type="ECO:0000256" key="3">
    <source>
        <dbReference type="ARBA" id="ARBA00022832"/>
    </source>
</evidence>
<evidence type="ECO:0000256" key="2">
    <source>
        <dbReference type="ARBA" id="ARBA00022598"/>
    </source>
</evidence>
<dbReference type="InterPro" id="IPR045851">
    <property type="entry name" value="AMP-bd_C_sf"/>
</dbReference>